<evidence type="ECO:0000313" key="1">
    <source>
        <dbReference type="EMBL" id="KAK1837863.1"/>
    </source>
</evidence>
<name>A0AAD8ZY51_9PEZI</name>
<dbReference type="EMBL" id="JAQOWY010000980">
    <property type="protein sequence ID" value="KAK1837863.1"/>
    <property type="molecule type" value="Genomic_DNA"/>
</dbReference>
<dbReference type="Proteomes" id="UP001243330">
    <property type="component" value="Unassembled WGS sequence"/>
</dbReference>
<evidence type="ECO:0000313" key="2">
    <source>
        <dbReference type="Proteomes" id="UP001243330"/>
    </source>
</evidence>
<sequence length="116" mass="12862">MGLEGRQASQIVHSQTVNPKLRAARLHAAFTCALLCTRDDGNLWMTFNRQGSLFVSTCQFNSPWQQNRYHTLLATASNVRTSTQGTCYSASFGLRKQAALPGVPKANDSRFRRVNG</sequence>
<keyword evidence="2" id="KW-1185">Reference proteome</keyword>
<protein>
    <submittedName>
        <fullName evidence="1">Uncharacterized protein</fullName>
    </submittedName>
</protein>
<proteinExistence type="predicted"/>
<accession>A0AAD8ZY51</accession>
<reference evidence="1" key="1">
    <citation type="submission" date="2023-01" db="EMBL/GenBank/DDBJ databases">
        <title>Colletotrichum chrysophilum M932 genome sequence.</title>
        <authorList>
            <person name="Baroncelli R."/>
        </authorList>
    </citation>
    <scope>NUCLEOTIDE SEQUENCE</scope>
    <source>
        <strain evidence="1">M932</strain>
    </source>
</reference>
<comment type="caution">
    <text evidence="1">The sequence shown here is derived from an EMBL/GenBank/DDBJ whole genome shotgun (WGS) entry which is preliminary data.</text>
</comment>
<dbReference type="AlphaFoldDB" id="A0AAD8ZY51"/>
<organism evidence="1 2">
    <name type="scientific">Colletotrichum chrysophilum</name>
    <dbReference type="NCBI Taxonomy" id="1836956"/>
    <lineage>
        <taxon>Eukaryota</taxon>
        <taxon>Fungi</taxon>
        <taxon>Dikarya</taxon>
        <taxon>Ascomycota</taxon>
        <taxon>Pezizomycotina</taxon>
        <taxon>Sordariomycetes</taxon>
        <taxon>Hypocreomycetidae</taxon>
        <taxon>Glomerellales</taxon>
        <taxon>Glomerellaceae</taxon>
        <taxon>Colletotrichum</taxon>
        <taxon>Colletotrichum gloeosporioides species complex</taxon>
    </lineage>
</organism>
<gene>
    <name evidence="1" type="ORF">CCHR01_19515</name>
</gene>